<keyword evidence="2" id="KW-0456">Lyase</keyword>
<evidence type="ECO:0000313" key="3">
    <source>
        <dbReference type="Proteomes" id="UP000295391"/>
    </source>
</evidence>
<dbReference type="GO" id="GO:0051213">
    <property type="term" value="F:dioxygenase activity"/>
    <property type="evidence" value="ECO:0007669"/>
    <property type="project" value="UniProtKB-KW"/>
</dbReference>
<evidence type="ECO:0000259" key="1">
    <source>
        <dbReference type="PROSITE" id="PS51819"/>
    </source>
</evidence>
<dbReference type="AlphaFoldDB" id="A0A4R6VN65"/>
<keyword evidence="2" id="KW-0223">Dioxygenase</keyword>
<dbReference type="SUPFAM" id="SSF54593">
    <property type="entry name" value="Glyoxalase/Bleomycin resistance protein/Dihydroxybiphenyl dioxygenase"/>
    <property type="match status" value="1"/>
</dbReference>
<dbReference type="EMBL" id="SNYR01000002">
    <property type="protein sequence ID" value="TDQ64527.1"/>
    <property type="molecule type" value="Genomic_DNA"/>
</dbReference>
<gene>
    <name evidence="2" type="ORF">ATL17_2547</name>
</gene>
<dbReference type="PROSITE" id="PS51819">
    <property type="entry name" value="VOC"/>
    <property type="match status" value="1"/>
</dbReference>
<organism evidence="2 3">
    <name type="scientific">Maritalea mobilis</name>
    <dbReference type="NCBI Taxonomy" id="483324"/>
    <lineage>
        <taxon>Bacteria</taxon>
        <taxon>Pseudomonadati</taxon>
        <taxon>Pseudomonadota</taxon>
        <taxon>Alphaproteobacteria</taxon>
        <taxon>Hyphomicrobiales</taxon>
        <taxon>Devosiaceae</taxon>
        <taxon>Maritalea</taxon>
    </lineage>
</organism>
<evidence type="ECO:0000313" key="2">
    <source>
        <dbReference type="EMBL" id="TDQ64527.1"/>
    </source>
</evidence>
<feature type="domain" description="VOC" evidence="1">
    <location>
        <begin position="4"/>
        <end position="109"/>
    </location>
</feature>
<protein>
    <submittedName>
        <fullName evidence="2">Catechol 2,3-dioxygenase-like lactoylglutathione lyase family enzyme</fullName>
    </submittedName>
</protein>
<name>A0A4R6VN65_9HYPH</name>
<dbReference type="RefSeq" id="WP_133573119.1">
    <property type="nucleotide sequence ID" value="NZ_SNYR01000002.1"/>
</dbReference>
<keyword evidence="2" id="KW-0560">Oxidoreductase</keyword>
<dbReference type="GO" id="GO:0016829">
    <property type="term" value="F:lyase activity"/>
    <property type="evidence" value="ECO:0007669"/>
    <property type="project" value="UniProtKB-KW"/>
</dbReference>
<dbReference type="InterPro" id="IPR029068">
    <property type="entry name" value="Glyas_Bleomycin-R_OHBP_Dase"/>
</dbReference>
<proteinExistence type="predicted"/>
<keyword evidence="3" id="KW-1185">Reference proteome</keyword>
<dbReference type="Gene3D" id="3.10.180.10">
    <property type="entry name" value="2,3-Dihydroxybiphenyl 1,2-Dioxygenase, domain 1"/>
    <property type="match status" value="1"/>
</dbReference>
<dbReference type="OrthoDB" id="2719609at2"/>
<dbReference type="Pfam" id="PF00903">
    <property type="entry name" value="Glyoxalase"/>
    <property type="match status" value="1"/>
</dbReference>
<comment type="caution">
    <text evidence="2">The sequence shown here is derived from an EMBL/GenBank/DDBJ whole genome shotgun (WGS) entry which is preliminary data.</text>
</comment>
<dbReference type="CDD" id="cd06587">
    <property type="entry name" value="VOC"/>
    <property type="match status" value="1"/>
</dbReference>
<reference evidence="2 3" key="1">
    <citation type="submission" date="2019-03" db="EMBL/GenBank/DDBJ databases">
        <title>Genomic Encyclopedia of Type Strains, Phase III (KMG-III): the genomes of soil and plant-associated and newly described type strains.</title>
        <authorList>
            <person name="Whitman W."/>
        </authorList>
    </citation>
    <scope>NUCLEOTIDE SEQUENCE [LARGE SCALE GENOMIC DNA]</scope>
    <source>
        <strain evidence="2 3">CGMCC 1.7002</strain>
    </source>
</reference>
<accession>A0A4R6VN65</accession>
<dbReference type="InterPro" id="IPR004360">
    <property type="entry name" value="Glyas_Fos-R_dOase_dom"/>
</dbReference>
<sequence>MNLGRFSVSLTVKDIEVSKQFYQNLGFEIVAGDQAQNWLVLQNGDAKVGLFQGMFDQNIMTFNPKDIGPIHKKLDELGINYSRQMGGEDYPKMALFKDPDGNDILIDQHDT</sequence>
<dbReference type="Proteomes" id="UP000295391">
    <property type="component" value="Unassembled WGS sequence"/>
</dbReference>
<dbReference type="InterPro" id="IPR037523">
    <property type="entry name" value="VOC_core"/>
</dbReference>